<dbReference type="Proteomes" id="UP000694460">
    <property type="component" value="Unassembled WGS sequence"/>
</dbReference>
<organism evidence="2 3">
    <name type="scientific">Mycolicibacterium lutetiense</name>
    <dbReference type="NCBI Taxonomy" id="1641992"/>
    <lineage>
        <taxon>Bacteria</taxon>
        <taxon>Bacillati</taxon>
        <taxon>Actinomycetota</taxon>
        <taxon>Actinomycetes</taxon>
        <taxon>Mycobacteriales</taxon>
        <taxon>Mycobacteriaceae</taxon>
        <taxon>Mycolicibacterium</taxon>
    </lineage>
</organism>
<dbReference type="Gene3D" id="3.30.559.10">
    <property type="entry name" value="Chloramphenicol acetyltransferase-like domain"/>
    <property type="match status" value="1"/>
</dbReference>
<dbReference type="SUPFAM" id="SSF52777">
    <property type="entry name" value="CoA-dependent acyltransferases"/>
    <property type="match status" value="1"/>
</dbReference>
<dbReference type="EMBL" id="JAGIOP010000002">
    <property type="protein sequence ID" value="MBP2455953.1"/>
    <property type="molecule type" value="Genomic_DNA"/>
</dbReference>
<evidence type="ECO:0008006" key="4">
    <source>
        <dbReference type="Google" id="ProtNLM"/>
    </source>
</evidence>
<gene>
    <name evidence="2" type="ORF">JOF57_005866</name>
</gene>
<reference evidence="2 3" key="1">
    <citation type="submission" date="2021-03" db="EMBL/GenBank/DDBJ databases">
        <title>Sequencing the genomes of 1000 actinobacteria strains.</title>
        <authorList>
            <person name="Klenk H.-P."/>
        </authorList>
    </citation>
    <scope>NUCLEOTIDE SEQUENCE [LARGE SCALE GENOMIC DNA]</scope>
    <source>
        <strain evidence="2 3">DSM 46713</strain>
    </source>
</reference>
<proteinExistence type="predicted"/>
<protein>
    <recommendedName>
        <fullName evidence="4">Fatty acyl-AMP ligase FadD28 and polyketide synthase</fullName>
    </recommendedName>
</protein>
<feature type="region of interest" description="Disordered" evidence="1">
    <location>
        <begin position="216"/>
        <end position="238"/>
    </location>
</feature>
<accession>A0ABS5A2H3</accession>
<comment type="caution">
    <text evidence="2">The sequence shown here is derived from an EMBL/GenBank/DDBJ whole genome shotgun (WGS) entry which is preliminary data.</text>
</comment>
<sequence length="465" mass="50042">MRTTYKHETREYNADTVPKMSNVLDVLDQRTFDLGLAIGINSLLQSVWIYDRPIGIEGLRQFHDHLRRGRLSRGIERSPLSFGRHRWVASDNSSELEVVETARPREEFDDWLDEQINTPLDCERGPGWHLAVLPFTDGGSGVSLVVSHCLIDGVGLCEALADAALGRVDPISWPAAATRGRWQALRQDTWQTVRDIPAMARGVIAAIRLARRSKEGAGAVTSATSPTTPSPAPAAVSDEPIPVPMATILVAADEWDSRAQALGGTSNTLLVGLAARLAHRAGRVGADGSVIVMMPVNQRADGDTRANARSSVAVTVDPALATTDLREIRAAVKQALIRHGEVPDEEHAVNAIIPLLPKRFLGATSRVGSTNQVGSSNLGVVNPAAGRADGTDADYFAVKVLPHLGLTEAMLHRFGGTQSFLSGRANGQVFVSAHSYLPGRVNTNERLRQDLSHALNDFSLTGTNL</sequence>
<dbReference type="InterPro" id="IPR023213">
    <property type="entry name" value="CAT-like_dom_sf"/>
</dbReference>
<evidence type="ECO:0000256" key="1">
    <source>
        <dbReference type="SAM" id="MobiDB-lite"/>
    </source>
</evidence>
<dbReference type="RefSeq" id="WP_234938278.1">
    <property type="nucleotide sequence ID" value="NZ_JAGIOP010000002.1"/>
</dbReference>
<evidence type="ECO:0000313" key="2">
    <source>
        <dbReference type="EMBL" id="MBP2455953.1"/>
    </source>
</evidence>
<evidence type="ECO:0000313" key="3">
    <source>
        <dbReference type="Proteomes" id="UP000694460"/>
    </source>
</evidence>
<feature type="compositionally biased region" description="Low complexity" evidence="1">
    <location>
        <begin position="216"/>
        <end position="237"/>
    </location>
</feature>
<keyword evidence="3" id="KW-1185">Reference proteome</keyword>
<name>A0ABS5A2H3_9MYCO</name>